<dbReference type="RefSeq" id="WP_184240711.1">
    <property type="nucleotide sequence ID" value="NZ_JACHNA010000001.1"/>
</dbReference>
<keyword evidence="4" id="KW-1185">Reference proteome</keyword>
<evidence type="ECO:0000313" key="4">
    <source>
        <dbReference type="Proteomes" id="UP000540191"/>
    </source>
</evidence>
<organism evidence="3 4">
    <name type="scientific">Micrococcus cohnii</name>
    <dbReference type="NCBI Taxonomy" id="993416"/>
    <lineage>
        <taxon>Bacteria</taxon>
        <taxon>Bacillati</taxon>
        <taxon>Actinomycetota</taxon>
        <taxon>Actinomycetes</taxon>
        <taxon>Micrococcales</taxon>
        <taxon>Micrococcaceae</taxon>
        <taxon>Micrococcus</taxon>
    </lineage>
</organism>
<name>A0A7W7DWB6_9MICC</name>
<comment type="caution">
    <text evidence="3">The sequence shown here is derived from an EMBL/GenBank/DDBJ whole genome shotgun (WGS) entry which is preliminary data.</text>
</comment>
<reference evidence="3 4" key="1">
    <citation type="submission" date="2020-08" db="EMBL/GenBank/DDBJ databases">
        <title>Sequencing the genomes of 1000 actinobacteria strains.</title>
        <authorList>
            <person name="Klenk H.-P."/>
        </authorList>
    </citation>
    <scope>NUCLEOTIDE SEQUENCE [LARGE SCALE GENOMIC DNA]</scope>
    <source>
        <strain evidence="3 4">DSM 23974</strain>
    </source>
</reference>
<feature type="domain" description="DUF4032" evidence="2">
    <location>
        <begin position="245"/>
        <end position="405"/>
    </location>
</feature>
<dbReference type="InterPro" id="IPR011009">
    <property type="entry name" value="Kinase-like_dom_sf"/>
</dbReference>
<gene>
    <name evidence="3" type="ORF">HDA30_000009</name>
</gene>
<feature type="region of interest" description="Disordered" evidence="1">
    <location>
        <begin position="424"/>
        <end position="448"/>
    </location>
</feature>
<dbReference type="EMBL" id="JACHNA010000001">
    <property type="protein sequence ID" value="MBB4734501.1"/>
    <property type="molecule type" value="Genomic_DNA"/>
</dbReference>
<dbReference type="AlphaFoldDB" id="A0A7W7DWB6"/>
<evidence type="ECO:0000313" key="3">
    <source>
        <dbReference type="EMBL" id="MBB4734501.1"/>
    </source>
</evidence>
<dbReference type="InterPro" id="IPR025111">
    <property type="entry name" value="DUF4032"/>
</dbReference>
<dbReference type="Pfam" id="PF06293">
    <property type="entry name" value="Kdo"/>
    <property type="match status" value="1"/>
</dbReference>
<evidence type="ECO:0000259" key="2">
    <source>
        <dbReference type="Pfam" id="PF13224"/>
    </source>
</evidence>
<proteinExistence type="predicted"/>
<sequence>MVDSPPSGTTPASLRITAGGRANAGPAARLATLPWSVPLEQWPESVLAALPRGISRHVVRFAHLGETVVAVKETTEQLALHEYRLLRRLEHKDVPSVEPIAVVSGRVDADGEPLPAVLVTRHLRFSLPYRAAFSRTLRRETLVRLTDAMALLLVQLHLEGFFWGDVSLSNVLFRRDAGAFAAHLVDAETGELRPRLSDGQREHDLELARTNVGGELLDLTAGGMLDPDVDPADTADMLVESYRGLWAELTADTEFAPEEQWRVEERIRRLNELGFDVEEYALHPTDDGSRLVLRPKVVDPGHHQRRLMSLTGLDVQENQARRLLQDIESNRQANNPHLSEGEAAHRWLVNVFEPVLASIPDELSLKLEPAEIMHQLLEHRWYLSEAQQREVPFDDAVASYISTVLAARRDEDAVALHPTTTMLRAVPAPSSPGAGTADGSAEQHEPGR</sequence>
<accession>A0A7W7DWB6</accession>
<dbReference type="Pfam" id="PF13224">
    <property type="entry name" value="DUF4032"/>
    <property type="match status" value="1"/>
</dbReference>
<protein>
    <recommendedName>
        <fullName evidence="2">DUF4032 domain-containing protein</fullName>
    </recommendedName>
</protein>
<evidence type="ECO:0000256" key="1">
    <source>
        <dbReference type="SAM" id="MobiDB-lite"/>
    </source>
</evidence>
<dbReference type="Proteomes" id="UP000540191">
    <property type="component" value="Unassembled WGS sequence"/>
</dbReference>
<dbReference type="SUPFAM" id="SSF56112">
    <property type="entry name" value="Protein kinase-like (PK-like)"/>
    <property type="match status" value="1"/>
</dbReference>